<accession>K6WQT3</accession>
<dbReference type="Proteomes" id="UP000008366">
    <property type="component" value="Unassembled WGS sequence"/>
</dbReference>
<dbReference type="InterPro" id="IPR002502">
    <property type="entry name" value="Amidase_domain"/>
</dbReference>
<feature type="region of interest" description="Disordered" evidence="3">
    <location>
        <begin position="405"/>
        <end position="430"/>
    </location>
</feature>
<dbReference type="InterPro" id="IPR015510">
    <property type="entry name" value="PGRP"/>
</dbReference>
<gene>
    <name evidence="7" type="ORF">KILIM_033_00210</name>
</gene>
<dbReference type="eggNOG" id="COG2385">
    <property type="taxonomic scope" value="Bacteria"/>
</dbReference>
<evidence type="ECO:0000256" key="4">
    <source>
        <dbReference type="SAM" id="SignalP"/>
    </source>
</evidence>
<dbReference type="PANTHER" id="PTHR11022:SF41">
    <property type="entry name" value="PEPTIDOGLYCAN-RECOGNITION PROTEIN LC-RELATED"/>
    <property type="match status" value="1"/>
</dbReference>
<dbReference type="InterPro" id="IPR006619">
    <property type="entry name" value="PGRP_domain_met/bac"/>
</dbReference>
<dbReference type="InterPro" id="IPR036505">
    <property type="entry name" value="Amidase/PGRP_sf"/>
</dbReference>
<reference evidence="7 8" key="1">
    <citation type="submission" date="2012-08" db="EMBL/GenBank/DDBJ databases">
        <title>Whole genome shotgun sequence of Kineosphaera limosa NBRC 100340.</title>
        <authorList>
            <person name="Yoshida I."/>
            <person name="Isaki S."/>
            <person name="Hosoyama A."/>
            <person name="Tsuchikane K."/>
            <person name="Katsumata H."/>
            <person name="Ando Y."/>
            <person name="Ohji S."/>
            <person name="Hamada M."/>
            <person name="Tamura T."/>
            <person name="Yamazoe A."/>
            <person name="Yamazaki S."/>
            <person name="Fujita N."/>
        </authorList>
    </citation>
    <scope>NUCLEOTIDE SEQUENCE [LARGE SCALE GENOMIC DNA]</scope>
    <source>
        <strain evidence="7 8">NBRC 100340</strain>
    </source>
</reference>
<dbReference type="GO" id="GO:0008270">
    <property type="term" value="F:zinc ion binding"/>
    <property type="evidence" value="ECO:0007669"/>
    <property type="project" value="InterPro"/>
</dbReference>
<feature type="signal peptide" evidence="4">
    <location>
        <begin position="1"/>
        <end position="20"/>
    </location>
</feature>
<comment type="caution">
    <text evidence="7">The sequence shown here is derived from an EMBL/GenBank/DDBJ whole genome shotgun (WGS) entry which is preliminary data.</text>
</comment>
<evidence type="ECO:0000313" key="7">
    <source>
        <dbReference type="EMBL" id="GAB96201.1"/>
    </source>
</evidence>
<dbReference type="SMART" id="SM00644">
    <property type="entry name" value="Ami_2"/>
    <property type="match status" value="1"/>
</dbReference>
<name>K6WQT3_9MICO</name>
<sequence length="669" mass="69200">MRIRHLAGVVATLVVTPALTVLPAAPPSATADSAPVPTSERRVDLVDPGNAKADDADKTSAADVALARAQATRTTDAKNGVAPPPAQPVDPAALPEPQVLEVSTPQDVPSDLAVAGVTYGTTPAAGTVVQYRTKRADAPWQAWQGIDSDSVTADAATGDGQRAGGSDPIVLIDVSQVQVRVLGRAGSPTTDAKLSIIDPGSAAQDAQVGAPQAGAAHAAQRRPAIFTRAQWGANESWRKGSPSYTQVRGVIVHHTAGTNNYTQAQVPAIMRGIYAFHTKDRGWSDVAYNVLIDKWGRMWEGRAGGLDRGVMGAHASGWNTNTMGVGVLGDYDKVAIPGAAVNAVSRVIAWKAGVHGFSPNGRATINGRSVPTIQAHRDVGNTTCPGRYMYAQMGNIRRTAAQLAGNGTSTAPPAPNNPEPVTSPSGGIRGNDVLMRSTANTLFRTSPIGATGMSFAARVSGVDWSQYDKVVSTGDLTGDGIGDVLARTSSGGRLHLYPGTPSGQLADMRDLGAGWGGMNAITGGADYTGDGRADILAVVARTGELFIYAGNGSGGFDNRHSLGTGWGHMRDVAAVGDWDGDGRADIMGVLRDGTAFVYPGNGRGGWRGGRTQIATNFSAWPTIVGLPGSRAVFGVDASGNGFMIRRHGTSTVRSTPVAPNFRGLHVFAS</sequence>
<dbReference type="AlphaFoldDB" id="K6WQT3"/>
<feature type="compositionally biased region" description="Low complexity" evidence="3">
    <location>
        <begin position="24"/>
        <end position="38"/>
    </location>
</feature>
<evidence type="ECO:0000256" key="2">
    <source>
        <dbReference type="ARBA" id="ARBA00022729"/>
    </source>
</evidence>
<dbReference type="GO" id="GO:0009253">
    <property type="term" value="P:peptidoglycan catabolic process"/>
    <property type="evidence" value="ECO:0007669"/>
    <property type="project" value="InterPro"/>
</dbReference>
<dbReference type="RefSeq" id="WP_006592733.1">
    <property type="nucleotide sequence ID" value="NZ_BAHD01000033.1"/>
</dbReference>
<dbReference type="EMBL" id="BAHD01000033">
    <property type="protein sequence ID" value="GAB96201.1"/>
    <property type="molecule type" value="Genomic_DNA"/>
</dbReference>
<evidence type="ECO:0000313" key="8">
    <source>
        <dbReference type="Proteomes" id="UP000008366"/>
    </source>
</evidence>
<organism evidence="7 8">
    <name type="scientific">Kineosphaera limosa NBRC 100340</name>
    <dbReference type="NCBI Taxonomy" id="1184609"/>
    <lineage>
        <taxon>Bacteria</taxon>
        <taxon>Bacillati</taxon>
        <taxon>Actinomycetota</taxon>
        <taxon>Actinomycetes</taxon>
        <taxon>Micrococcales</taxon>
        <taxon>Dermatophilaceae</taxon>
        <taxon>Kineosphaera</taxon>
    </lineage>
</organism>
<dbReference type="SUPFAM" id="SSF55846">
    <property type="entry name" value="N-acetylmuramoyl-L-alanine amidase-like"/>
    <property type="match status" value="1"/>
</dbReference>
<feature type="chain" id="PRO_5039177439" evidence="4">
    <location>
        <begin position="21"/>
        <end position="669"/>
    </location>
</feature>
<dbReference type="Pfam" id="PF01510">
    <property type="entry name" value="Amidase_2"/>
    <property type="match status" value="1"/>
</dbReference>
<dbReference type="STRING" id="1184609.KILIM_033_00210"/>
<evidence type="ECO:0000259" key="6">
    <source>
        <dbReference type="SMART" id="SM00701"/>
    </source>
</evidence>
<comment type="similarity">
    <text evidence="1">Belongs to the N-acetylmuramoyl-L-alanine amidase 2 family.</text>
</comment>
<dbReference type="PANTHER" id="PTHR11022">
    <property type="entry name" value="PEPTIDOGLYCAN RECOGNITION PROTEIN"/>
    <property type="match status" value="1"/>
</dbReference>
<dbReference type="CDD" id="cd06583">
    <property type="entry name" value="PGRP"/>
    <property type="match status" value="1"/>
</dbReference>
<keyword evidence="8" id="KW-1185">Reference proteome</keyword>
<dbReference type="GO" id="GO:0008745">
    <property type="term" value="F:N-acetylmuramoyl-L-alanine amidase activity"/>
    <property type="evidence" value="ECO:0007669"/>
    <property type="project" value="InterPro"/>
</dbReference>
<keyword evidence="2 4" id="KW-0732">Signal</keyword>
<feature type="domain" description="Peptidoglycan recognition protein family" evidence="6">
    <location>
        <begin position="223"/>
        <end position="380"/>
    </location>
</feature>
<evidence type="ECO:0000259" key="5">
    <source>
        <dbReference type="SMART" id="SM00644"/>
    </source>
</evidence>
<dbReference type="Pfam" id="PF13517">
    <property type="entry name" value="FG-GAP_3"/>
    <property type="match status" value="1"/>
</dbReference>
<feature type="region of interest" description="Disordered" evidence="3">
    <location>
        <begin position="24"/>
        <end position="92"/>
    </location>
</feature>
<protein>
    <submittedName>
        <fullName evidence="7">Putative amidase</fullName>
    </submittedName>
</protein>
<dbReference type="eggNOG" id="COG5479">
    <property type="taxonomic scope" value="Bacteria"/>
</dbReference>
<evidence type="ECO:0000256" key="3">
    <source>
        <dbReference type="SAM" id="MobiDB-lite"/>
    </source>
</evidence>
<dbReference type="InterPro" id="IPR013517">
    <property type="entry name" value="FG-GAP"/>
</dbReference>
<dbReference type="Gene3D" id="3.40.80.10">
    <property type="entry name" value="Peptidoglycan recognition protein-like"/>
    <property type="match status" value="1"/>
</dbReference>
<feature type="domain" description="N-acetylmuramoyl-L-alanine amidase" evidence="5">
    <location>
        <begin position="236"/>
        <end position="386"/>
    </location>
</feature>
<dbReference type="InterPro" id="IPR028994">
    <property type="entry name" value="Integrin_alpha_N"/>
</dbReference>
<dbReference type="SUPFAM" id="SSF69318">
    <property type="entry name" value="Integrin alpha N-terminal domain"/>
    <property type="match status" value="1"/>
</dbReference>
<dbReference type="SMART" id="SM00701">
    <property type="entry name" value="PGRP"/>
    <property type="match status" value="1"/>
</dbReference>
<evidence type="ECO:0000256" key="1">
    <source>
        <dbReference type="ARBA" id="ARBA00007553"/>
    </source>
</evidence>
<proteinExistence type="inferred from homology"/>